<sequence length="476" mass="54823">MDGNNLNDEMLIRQVKSAIASHDFKRARKVLEHYLYEETGTPRIWEFYGNVLKKLGKLNKARDAFLRRDELRRDDFVFEPIADEYIDVTDLDYLDSQQVNYTHEQYVYGMEEQSAPIVKREHYEQITEQPPTSSVPANNVLISQELDSSEVVSPHSGEQLVEDDAQDEISTVAEVVVDDSAEITPDSVVNDVITTDTFSEVNELSDIYDAGTDPAAELLLDEVIGLNDTYFIDPDDLIENEVESSDVYSEDQITIEQRAVQLAAAFIARHNWPLSTLDLLTHIFSVKSYGAVVKFLNFYADAGMQPDVLRAAKFLRDAWHQLSKYWINFYRNGDSDASYSNFSWAQSLRFVTIISQCQNGLSDDDVLLENLDGIYDRWFNSPSLRRSYRAFAKYLNATLDQLEKDDVLLEYEAGFGSMSAARELNFSDIGDVDFDDQQLIRELELYGYSIERSEFRSMRFCQDVIYDDEYYQLNRN</sequence>
<protein>
    <submittedName>
        <fullName evidence="1">Uncharacterized protein</fullName>
    </submittedName>
</protein>
<dbReference type="Proteomes" id="UP000662770">
    <property type="component" value="Chromosome"/>
</dbReference>
<reference evidence="1 2" key="1">
    <citation type="submission" date="2021-03" db="EMBL/GenBank/DDBJ databases">
        <title>Novel species identification of genus Shewanella.</title>
        <authorList>
            <person name="Liu G."/>
            <person name="Zhang Q."/>
        </authorList>
    </citation>
    <scope>NUCLEOTIDE SEQUENCE [LARGE SCALE GENOMIC DNA]</scope>
    <source>
        <strain evidence="1 2">FJAT-51800</strain>
    </source>
</reference>
<dbReference type="EMBL" id="CP071503">
    <property type="protein sequence ID" value="QSX33952.1"/>
    <property type="molecule type" value="Genomic_DNA"/>
</dbReference>
<name>A0ABX7QSD4_9GAMM</name>
<evidence type="ECO:0000313" key="2">
    <source>
        <dbReference type="Proteomes" id="UP000662770"/>
    </source>
</evidence>
<evidence type="ECO:0000313" key="1">
    <source>
        <dbReference type="EMBL" id="QSX33952.1"/>
    </source>
</evidence>
<organism evidence="1 2">
    <name type="scientific">Shewanella avicenniae</name>
    <dbReference type="NCBI Taxonomy" id="2814294"/>
    <lineage>
        <taxon>Bacteria</taxon>
        <taxon>Pseudomonadati</taxon>
        <taxon>Pseudomonadota</taxon>
        <taxon>Gammaproteobacteria</taxon>
        <taxon>Alteromonadales</taxon>
        <taxon>Shewanellaceae</taxon>
        <taxon>Shewanella</taxon>
    </lineage>
</organism>
<gene>
    <name evidence="1" type="ORF">JYB87_01465</name>
</gene>
<accession>A0ABX7QSD4</accession>
<keyword evidence="2" id="KW-1185">Reference proteome</keyword>
<proteinExistence type="predicted"/>
<dbReference type="RefSeq" id="WP_207355160.1">
    <property type="nucleotide sequence ID" value="NZ_CP071503.1"/>
</dbReference>